<feature type="transmembrane region" description="Helical" evidence="4">
    <location>
        <begin position="56"/>
        <end position="75"/>
    </location>
</feature>
<dbReference type="PANTHER" id="PTHR11360:SF315">
    <property type="entry name" value="TRANSPORTER MCH2-RELATED"/>
    <property type="match status" value="1"/>
</dbReference>
<reference evidence="5" key="1">
    <citation type="journal article" date="2020" name="Stud. Mycol.">
        <title>101 Dothideomycetes genomes: a test case for predicting lifestyles and emergence of pathogens.</title>
        <authorList>
            <person name="Haridas S."/>
            <person name="Albert R."/>
            <person name="Binder M."/>
            <person name="Bloem J."/>
            <person name="Labutti K."/>
            <person name="Salamov A."/>
            <person name="Andreopoulos B."/>
            <person name="Baker S."/>
            <person name="Barry K."/>
            <person name="Bills G."/>
            <person name="Bluhm B."/>
            <person name="Cannon C."/>
            <person name="Castanera R."/>
            <person name="Culley D."/>
            <person name="Daum C."/>
            <person name="Ezra D."/>
            <person name="Gonzalez J."/>
            <person name="Henrissat B."/>
            <person name="Kuo A."/>
            <person name="Liang C."/>
            <person name="Lipzen A."/>
            <person name="Lutzoni F."/>
            <person name="Magnuson J."/>
            <person name="Mondo S."/>
            <person name="Nolan M."/>
            <person name="Ohm R."/>
            <person name="Pangilinan J."/>
            <person name="Park H.-J."/>
            <person name="Ramirez L."/>
            <person name="Alfaro M."/>
            <person name="Sun H."/>
            <person name="Tritt A."/>
            <person name="Yoshinaga Y."/>
            <person name="Zwiers L.-H."/>
            <person name="Turgeon B."/>
            <person name="Goodwin S."/>
            <person name="Spatafora J."/>
            <person name="Crous P."/>
            <person name="Grigoriev I."/>
        </authorList>
    </citation>
    <scope>NUCLEOTIDE SEQUENCE</scope>
    <source>
        <strain evidence="5">ATCC 16933</strain>
    </source>
</reference>
<feature type="transmembrane region" description="Helical" evidence="4">
    <location>
        <begin position="289"/>
        <end position="307"/>
    </location>
</feature>
<sequence length="491" mass="52621">MATYAPELPQQESGPSIDDFEEKSNDKDEEEGQYNAEPDEQAPAERPRADTPPNGGYGWVCVACVFIVNGHTWGLNSSYGVFLAHYLSTNTFPNASPLDFAFIGGLSISMALLISPLGTIITRLYGTRATLSLGIVFQTASLLGASFASRIWHLYLSQGLCFGWGMGFLFVATVGVVPQWFTTRRSLANGIATAGSGLGGLVYSLAANRLIATASLGWAFRVLCFAQLGANAAATALLRDRNAAIGSALLPFDARLFRQPPYALLLCWASLCMLGYVVLLFSLPNYAEARLGLSPAQGSVLGALLNLGQAVGRPPIGYFSDAVGRLNMATVMTALAGALCLLVWVFARSFGVMVVFSLVGGMVAGTMWATAAPVATEVVGLRELPAALSILWVVLAVPSTFSEAIALEMVERAGGEYLGAQLFTGFMYVSGAGCLWLLRAWKLGEVDAGMDLIEGERSGGADGRGEKRTVRDRKEFVRMWKFKNLWAWRKV</sequence>
<dbReference type="SUPFAM" id="SSF103473">
    <property type="entry name" value="MFS general substrate transporter"/>
    <property type="match status" value="1"/>
</dbReference>
<dbReference type="OrthoDB" id="6499973at2759"/>
<evidence type="ECO:0000256" key="2">
    <source>
        <dbReference type="ARBA" id="ARBA00006727"/>
    </source>
</evidence>
<feature type="transmembrane region" description="Helical" evidence="4">
    <location>
        <begin position="187"/>
        <end position="206"/>
    </location>
</feature>
<feature type="transmembrane region" description="Helical" evidence="4">
    <location>
        <begin position="353"/>
        <end position="374"/>
    </location>
</feature>
<dbReference type="EMBL" id="MU001710">
    <property type="protein sequence ID" value="KAF2452407.1"/>
    <property type="molecule type" value="Genomic_DNA"/>
</dbReference>
<dbReference type="Proteomes" id="UP000799766">
    <property type="component" value="Unassembled WGS sequence"/>
</dbReference>
<evidence type="ECO:0000256" key="1">
    <source>
        <dbReference type="ARBA" id="ARBA00004141"/>
    </source>
</evidence>
<protein>
    <submittedName>
        <fullName evidence="5">Major facilitator superfamily domain-containing protein</fullName>
    </submittedName>
</protein>
<keyword evidence="6" id="KW-1185">Reference proteome</keyword>
<gene>
    <name evidence="5" type="ORF">BDY21DRAFT_173783</name>
</gene>
<evidence type="ECO:0000313" key="6">
    <source>
        <dbReference type="Proteomes" id="UP000799766"/>
    </source>
</evidence>
<evidence type="ECO:0000256" key="4">
    <source>
        <dbReference type="SAM" id="Phobius"/>
    </source>
</evidence>
<organism evidence="5 6">
    <name type="scientific">Lineolata rhizophorae</name>
    <dbReference type="NCBI Taxonomy" id="578093"/>
    <lineage>
        <taxon>Eukaryota</taxon>
        <taxon>Fungi</taxon>
        <taxon>Dikarya</taxon>
        <taxon>Ascomycota</taxon>
        <taxon>Pezizomycotina</taxon>
        <taxon>Dothideomycetes</taxon>
        <taxon>Dothideomycetes incertae sedis</taxon>
        <taxon>Lineolatales</taxon>
        <taxon>Lineolataceae</taxon>
        <taxon>Lineolata</taxon>
    </lineage>
</organism>
<feature type="compositionally biased region" description="Acidic residues" evidence="3">
    <location>
        <begin position="27"/>
        <end position="42"/>
    </location>
</feature>
<dbReference type="Pfam" id="PF07690">
    <property type="entry name" value="MFS_1"/>
    <property type="match status" value="1"/>
</dbReference>
<dbReference type="AlphaFoldDB" id="A0A6A6NLP1"/>
<comment type="similarity">
    <text evidence="2">Belongs to the major facilitator superfamily. Monocarboxylate porter (TC 2.A.1.13) family.</text>
</comment>
<proteinExistence type="inferred from homology"/>
<feature type="transmembrane region" description="Helical" evidence="4">
    <location>
        <begin position="154"/>
        <end position="175"/>
    </location>
</feature>
<dbReference type="InterPro" id="IPR011701">
    <property type="entry name" value="MFS"/>
</dbReference>
<dbReference type="InterPro" id="IPR050327">
    <property type="entry name" value="Proton-linked_MCT"/>
</dbReference>
<evidence type="ECO:0000256" key="3">
    <source>
        <dbReference type="SAM" id="MobiDB-lite"/>
    </source>
</evidence>
<keyword evidence="4" id="KW-1133">Transmembrane helix</keyword>
<feature type="transmembrane region" description="Helical" evidence="4">
    <location>
        <begin position="129"/>
        <end position="148"/>
    </location>
</feature>
<dbReference type="GO" id="GO:0016020">
    <property type="term" value="C:membrane"/>
    <property type="evidence" value="ECO:0007669"/>
    <property type="project" value="UniProtKB-SubCell"/>
</dbReference>
<evidence type="ECO:0000313" key="5">
    <source>
        <dbReference type="EMBL" id="KAF2452407.1"/>
    </source>
</evidence>
<keyword evidence="4" id="KW-0472">Membrane</keyword>
<feature type="transmembrane region" description="Helical" evidence="4">
    <location>
        <begin position="262"/>
        <end position="283"/>
    </location>
</feature>
<dbReference type="Gene3D" id="1.20.1250.20">
    <property type="entry name" value="MFS general substrate transporter like domains"/>
    <property type="match status" value="2"/>
</dbReference>
<dbReference type="InterPro" id="IPR036259">
    <property type="entry name" value="MFS_trans_sf"/>
</dbReference>
<feature type="transmembrane region" description="Helical" evidence="4">
    <location>
        <begin position="95"/>
        <end position="117"/>
    </location>
</feature>
<comment type="subcellular location">
    <subcellularLocation>
        <location evidence="1">Membrane</location>
        <topology evidence="1">Multi-pass membrane protein</topology>
    </subcellularLocation>
</comment>
<feature type="transmembrane region" description="Helical" evidence="4">
    <location>
        <begin position="386"/>
        <end position="406"/>
    </location>
</feature>
<feature type="region of interest" description="Disordered" evidence="3">
    <location>
        <begin position="1"/>
        <end position="50"/>
    </location>
</feature>
<dbReference type="CDD" id="cd17352">
    <property type="entry name" value="MFS_MCT_SLC16"/>
    <property type="match status" value="1"/>
</dbReference>
<name>A0A6A6NLP1_9PEZI</name>
<feature type="transmembrane region" description="Helical" evidence="4">
    <location>
        <begin position="328"/>
        <end position="347"/>
    </location>
</feature>
<feature type="transmembrane region" description="Helical" evidence="4">
    <location>
        <begin position="418"/>
        <end position="438"/>
    </location>
</feature>
<dbReference type="GO" id="GO:0022857">
    <property type="term" value="F:transmembrane transporter activity"/>
    <property type="evidence" value="ECO:0007669"/>
    <property type="project" value="InterPro"/>
</dbReference>
<accession>A0A6A6NLP1</accession>
<dbReference type="PANTHER" id="PTHR11360">
    <property type="entry name" value="MONOCARBOXYLATE TRANSPORTER"/>
    <property type="match status" value="1"/>
</dbReference>
<keyword evidence="4" id="KW-0812">Transmembrane</keyword>